<feature type="domain" description="IPT/TIG" evidence="1">
    <location>
        <begin position="11"/>
        <end position="82"/>
    </location>
</feature>
<proteinExistence type="predicted"/>
<evidence type="ECO:0000313" key="2">
    <source>
        <dbReference type="EMBL" id="NJC74370.1"/>
    </source>
</evidence>
<dbReference type="Proteomes" id="UP000722989">
    <property type="component" value="Unassembled WGS sequence"/>
</dbReference>
<reference evidence="2 3" key="1">
    <citation type="submission" date="2020-03" db="EMBL/GenBank/DDBJ databases">
        <title>WGS of the type strain of Planosporangium spp.</title>
        <authorList>
            <person name="Thawai C."/>
        </authorList>
    </citation>
    <scope>NUCLEOTIDE SEQUENCE [LARGE SCALE GENOMIC DNA]</scope>
    <source>
        <strain evidence="2 3">TBRC 5610</strain>
    </source>
</reference>
<accession>A0ABX0Y7F5</accession>
<dbReference type="Gene3D" id="2.60.40.10">
    <property type="entry name" value="Immunoglobulins"/>
    <property type="match status" value="1"/>
</dbReference>
<gene>
    <name evidence="2" type="ORF">HC031_32350</name>
</gene>
<dbReference type="InterPro" id="IPR014756">
    <property type="entry name" value="Ig_E-set"/>
</dbReference>
<dbReference type="InterPro" id="IPR002909">
    <property type="entry name" value="IPT_dom"/>
</dbReference>
<feature type="non-terminal residue" evidence="2">
    <location>
        <position position="1"/>
    </location>
</feature>
<dbReference type="Pfam" id="PF01833">
    <property type="entry name" value="TIG"/>
    <property type="match status" value="1"/>
</dbReference>
<dbReference type="RefSeq" id="WP_205863521.1">
    <property type="nucleotide sequence ID" value="NZ_JAATVY010000108.1"/>
</dbReference>
<keyword evidence="3" id="KW-1185">Reference proteome</keyword>
<comment type="caution">
    <text evidence="2">The sequence shown here is derived from an EMBL/GenBank/DDBJ whole genome shotgun (WGS) entry which is preliminary data.</text>
</comment>
<dbReference type="SUPFAM" id="SSF81296">
    <property type="entry name" value="E set domains"/>
    <property type="match status" value="1"/>
</dbReference>
<sequence length="86" mass="8724">DKFTYITPPAPTVTGLSVTSAYTYLATPVVVTGTNFLAPSKVTINGVTVPFSRVSDTQLKVTLPAHVAGAVDLQVTTPGGTSATGS</sequence>
<evidence type="ECO:0000259" key="1">
    <source>
        <dbReference type="Pfam" id="PF01833"/>
    </source>
</evidence>
<dbReference type="EMBL" id="JAATVY010000108">
    <property type="protein sequence ID" value="NJC74370.1"/>
    <property type="molecule type" value="Genomic_DNA"/>
</dbReference>
<dbReference type="InterPro" id="IPR013783">
    <property type="entry name" value="Ig-like_fold"/>
</dbReference>
<name>A0ABX0Y7F5_9ACTN</name>
<feature type="non-terminal residue" evidence="2">
    <location>
        <position position="86"/>
    </location>
</feature>
<protein>
    <submittedName>
        <fullName evidence="2">Cell surface protein</fullName>
    </submittedName>
</protein>
<organism evidence="2 3">
    <name type="scientific">Planosporangium thailandense</name>
    <dbReference type="NCBI Taxonomy" id="765197"/>
    <lineage>
        <taxon>Bacteria</taxon>
        <taxon>Bacillati</taxon>
        <taxon>Actinomycetota</taxon>
        <taxon>Actinomycetes</taxon>
        <taxon>Micromonosporales</taxon>
        <taxon>Micromonosporaceae</taxon>
        <taxon>Planosporangium</taxon>
    </lineage>
</organism>
<evidence type="ECO:0000313" key="3">
    <source>
        <dbReference type="Proteomes" id="UP000722989"/>
    </source>
</evidence>